<evidence type="ECO:0000313" key="1">
    <source>
        <dbReference type="EMBL" id="KAK3708429.1"/>
    </source>
</evidence>
<name>A0ACC3N222_9PEZI</name>
<gene>
    <name evidence="1" type="ORF">LTR37_011525</name>
</gene>
<proteinExistence type="predicted"/>
<keyword evidence="2" id="KW-1185">Reference proteome</keyword>
<reference evidence="1" key="1">
    <citation type="submission" date="2023-07" db="EMBL/GenBank/DDBJ databases">
        <title>Black Yeasts Isolated from many extreme environments.</title>
        <authorList>
            <person name="Coleine C."/>
            <person name="Stajich J.E."/>
            <person name="Selbmann L."/>
        </authorList>
    </citation>
    <scope>NUCLEOTIDE SEQUENCE</scope>
    <source>
        <strain evidence="1">CCFEE 5714</strain>
    </source>
</reference>
<comment type="caution">
    <text evidence="1">The sequence shown here is derived from an EMBL/GenBank/DDBJ whole genome shotgun (WGS) entry which is preliminary data.</text>
</comment>
<dbReference type="EMBL" id="JAUTXU010000101">
    <property type="protein sequence ID" value="KAK3708429.1"/>
    <property type="molecule type" value="Genomic_DNA"/>
</dbReference>
<dbReference type="Proteomes" id="UP001281147">
    <property type="component" value="Unassembled WGS sequence"/>
</dbReference>
<sequence length="561" mass="61159">MSYKPLHGDDEIYPAEEETSTLHDAQPVSRQRLHTDRRFFKTSHSLHTAISFAAGAVMALFGYEQGVFGGIIVGSDFLGYFKHPSPGMQGFVTSVYDLGCALGAVAALFLGEKLGRKRMLIVFTVIMTVGIVVQTAARDMTDMVVGRVVAGIGNGGNTATAPVWHVETSHQSAKGSAVVKEMAVNVLGFVISNVITLAFSGSMTEAQWRFPLGIQLIFCAVILVMIPMLPESPRWLLARKRDVDAKHVLQMLNDGDVEEEYEQIRSSVKAEQAAQSSWSQLFHGGLATRRVLLGMMLQVAQQLSGINVLAYYLPVVLHRSVGLPEFTARLVAVANAVSFWLSTSVSILFVERIGRRKLLMVGAAVMAVAFLGVSIGVSLGLTTPDSHGPGIAATAFIWLYFTTFSSGWISVPWLYPAEVNSLKFRTKGAALATACDWLFNYVVVQTTPPGIQHLKWGLYLIYALLNATFVPLVYYLVVETQGRSLEQTDRWFEKNPGWLVHKADHSVNAGLNGSVGGRMRAMGVAEDHEAMMDEFELTADDDDSSAPSSPVTRRSSYPSDG</sequence>
<evidence type="ECO:0000313" key="2">
    <source>
        <dbReference type="Proteomes" id="UP001281147"/>
    </source>
</evidence>
<accession>A0ACC3N222</accession>
<protein>
    <submittedName>
        <fullName evidence="1">Uncharacterized protein</fullName>
    </submittedName>
</protein>
<organism evidence="1 2">
    <name type="scientific">Vermiconidia calcicola</name>
    <dbReference type="NCBI Taxonomy" id="1690605"/>
    <lineage>
        <taxon>Eukaryota</taxon>
        <taxon>Fungi</taxon>
        <taxon>Dikarya</taxon>
        <taxon>Ascomycota</taxon>
        <taxon>Pezizomycotina</taxon>
        <taxon>Dothideomycetes</taxon>
        <taxon>Dothideomycetidae</taxon>
        <taxon>Mycosphaerellales</taxon>
        <taxon>Extremaceae</taxon>
        <taxon>Vermiconidia</taxon>
    </lineage>
</organism>